<reference evidence="4" key="1">
    <citation type="submission" date="2023-10" db="EMBL/GenBank/DDBJ databases">
        <authorList>
            <person name="Hackl T."/>
        </authorList>
    </citation>
    <scope>NUCLEOTIDE SEQUENCE</scope>
</reference>
<comment type="caution">
    <text evidence="4">The sequence shown here is derived from an EMBL/GenBank/DDBJ whole genome shotgun (WGS) entry which is preliminary data.</text>
</comment>
<dbReference type="Proteomes" id="UP001295740">
    <property type="component" value="Unassembled WGS sequence"/>
</dbReference>
<name>A0AAI8V7P5_9PEZI</name>
<evidence type="ECO:0000259" key="3">
    <source>
        <dbReference type="Pfam" id="PF03537"/>
    </source>
</evidence>
<comment type="catalytic activity">
    <reaction evidence="1">
        <text>Hydrolysis of terminal, non-reducing alpha-D-galactose residues in alpha-D-galactosides, including galactose oligosaccharides, galactomannans and galactolipids.</text>
        <dbReference type="EC" id="3.2.1.22"/>
    </reaction>
</comment>
<dbReference type="InterPro" id="IPR017853">
    <property type="entry name" value="GH"/>
</dbReference>
<dbReference type="SUPFAM" id="SSF51445">
    <property type="entry name" value="(Trans)glycosidases"/>
    <property type="match status" value="1"/>
</dbReference>
<dbReference type="Gene3D" id="3.20.20.70">
    <property type="entry name" value="Aldolase class I"/>
    <property type="match status" value="1"/>
</dbReference>
<proteinExistence type="predicted"/>
<evidence type="ECO:0000256" key="2">
    <source>
        <dbReference type="ARBA" id="ARBA00012755"/>
    </source>
</evidence>
<dbReference type="InterPro" id="IPR013785">
    <property type="entry name" value="Aldolase_TIM"/>
</dbReference>
<dbReference type="Pfam" id="PF03537">
    <property type="entry name" value="Glyco_hydro_114"/>
    <property type="match status" value="1"/>
</dbReference>
<dbReference type="EMBL" id="CAUWAG010000003">
    <property type="protein sequence ID" value="CAJ2499881.1"/>
    <property type="molecule type" value="Genomic_DNA"/>
</dbReference>
<evidence type="ECO:0000256" key="1">
    <source>
        <dbReference type="ARBA" id="ARBA00001255"/>
    </source>
</evidence>
<dbReference type="PANTHER" id="PTHR35273:SF2">
    <property type="entry name" value="ALPHA-GALACTOSIDASE"/>
    <property type="match status" value="1"/>
</dbReference>
<dbReference type="InterPro" id="IPR004352">
    <property type="entry name" value="GH114_TIM-barrel"/>
</dbReference>
<sequence>MASPSWRQRLRHNKKLILLVAAIMVVATLALALGLGLGLGLPHRVWASKSAPSNANTNTNATTGDIIQPAVGTTWDYPLGFDLTTSSAAPASSTKFYSTDLENTSNSTTAALQAAGHTIACYFSAGSTESYRTDTVSLPSSAIGNALDGWPDEHWLDVRTSPVRDLMVSRIIAAADKGCAGVDADNIDAYDNDSGFDLTQDDAVAYVQFLAAAAHAAGLAFGLKNGGDIVGQVVDVAQWVIVEQCVEYDECGLYAPFVDAGKPVFHVEYTQVEDTDEVGDGLMESDCGAGGQEGFSSIIKHESLDDWVVRC</sequence>
<accession>A0AAI8V7P5</accession>
<dbReference type="GO" id="GO:0004557">
    <property type="term" value="F:alpha-galactosidase activity"/>
    <property type="evidence" value="ECO:0007669"/>
    <property type="project" value="UniProtKB-EC"/>
</dbReference>
<organism evidence="4 5">
    <name type="scientific">Anthostomella pinea</name>
    <dbReference type="NCBI Taxonomy" id="933095"/>
    <lineage>
        <taxon>Eukaryota</taxon>
        <taxon>Fungi</taxon>
        <taxon>Dikarya</taxon>
        <taxon>Ascomycota</taxon>
        <taxon>Pezizomycotina</taxon>
        <taxon>Sordariomycetes</taxon>
        <taxon>Xylariomycetidae</taxon>
        <taxon>Xylariales</taxon>
        <taxon>Xylariaceae</taxon>
        <taxon>Anthostomella</taxon>
    </lineage>
</organism>
<dbReference type="AlphaFoldDB" id="A0AAI8V7P5"/>
<feature type="domain" description="Glycoside-hydrolase family GH114 TIM-barrel" evidence="3">
    <location>
        <begin position="74"/>
        <end position="307"/>
    </location>
</feature>
<dbReference type="EC" id="3.2.1.22" evidence="2"/>
<evidence type="ECO:0000313" key="5">
    <source>
        <dbReference type="Proteomes" id="UP001295740"/>
    </source>
</evidence>
<gene>
    <name evidence="4" type="ORF">KHLLAP_LOCUS349</name>
</gene>
<keyword evidence="5" id="KW-1185">Reference proteome</keyword>
<protein>
    <recommendedName>
        <fullName evidence="2">alpha-galactosidase</fullName>
        <ecNumber evidence="2">3.2.1.22</ecNumber>
    </recommendedName>
</protein>
<evidence type="ECO:0000313" key="4">
    <source>
        <dbReference type="EMBL" id="CAJ2499881.1"/>
    </source>
</evidence>
<dbReference type="PANTHER" id="PTHR35273">
    <property type="entry name" value="ALPHA-1,4 POLYGALACTOSAMINIDASE, PUTATIVE (AFU_ORTHOLOGUE AFUA_3G07890)-RELATED"/>
    <property type="match status" value="1"/>
</dbReference>